<dbReference type="Pfam" id="PF00501">
    <property type="entry name" value="AMP-binding"/>
    <property type="match status" value="1"/>
</dbReference>
<feature type="domain" description="AMP-binding enzyme C-terminal" evidence="3">
    <location>
        <begin position="529"/>
        <end position="607"/>
    </location>
</feature>
<evidence type="ECO:0000259" key="3">
    <source>
        <dbReference type="Pfam" id="PF13193"/>
    </source>
</evidence>
<dbReference type="InterPro" id="IPR025110">
    <property type="entry name" value="AMP-bd_C"/>
</dbReference>
<dbReference type="Gene3D" id="3.30.300.30">
    <property type="match status" value="1"/>
</dbReference>
<evidence type="ECO:0008006" key="6">
    <source>
        <dbReference type="Google" id="ProtNLM"/>
    </source>
</evidence>
<dbReference type="InterPro" id="IPR042099">
    <property type="entry name" value="ANL_N_sf"/>
</dbReference>
<dbReference type="AlphaFoldDB" id="A0AAN6GJL2"/>
<reference evidence="4" key="1">
    <citation type="journal article" date="2023" name="PhytoFront">
        <title>Draft Genome Resources of Seven Strains of Tilletia horrida, Causal Agent of Kernel Smut of Rice.</title>
        <authorList>
            <person name="Khanal S."/>
            <person name="Antony Babu S."/>
            <person name="Zhou X.G."/>
        </authorList>
    </citation>
    <scope>NUCLEOTIDE SEQUENCE</scope>
    <source>
        <strain evidence="4">TX3</strain>
    </source>
</reference>
<dbReference type="InterPro" id="IPR020845">
    <property type="entry name" value="AMP-binding_CS"/>
</dbReference>
<dbReference type="InterPro" id="IPR045851">
    <property type="entry name" value="AMP-bd_C_sf"/>
</dbReference>
<keyword evidence="1" id="KW-0472">Membrane</keyword>
<gene>
    <name evidence="4" type="ORF">OC842_000291</name>
</gene>
<dbReference type="EMBL" id="JAPDMQ010000007">
    <property type="protein sequence ID" value="KAK0540838.1"/>
    <property type="molecule type" value="Genomic_DNA"/>
</dbReference>
<keyword evidence="1" id="KW-0812">Transmembrane</keyword>
<dbReference type="SUPFAM" id="SSF56801">
    <property type="entry name" value="Acetyl-CoA synthetase-like"/>
    <property type="match status" value="1"/>
</dbReference>
<name>A0AAN6GJL2_9BASI</name>
<dbReference type="InterPro" id="IPR050237">
    <property type="entry name" value="ATP-dep_AMP-bd_enzyme"/>
</dbReference>
<sequence length="630" mass="68264">MSSPIKRASASAPITSDFKPLSELLPIETVDSLLTGPGSPFEITYELIDGRIQAVLPGQKIVVRDALLGSLKMHARRTHIVYGPARMTFQDTHDEAMRLANALRIDYGVRKGDRVAIISRNTPHFIVTAVATFILGALLTPINAFAEAPTLAYCIQDSNPRVVICDVERWHRLSKGDGSGDMLRALVKSAPALQALIVSPWKSTTYLPRSERDWLQSSSALAVADWDDAFERAAAYPPFRLPALRPEDDAMIMYTSGTTGMPKGVLSNQRQIMGIMAIVTLHLARGLIRRGQEPPLPPGPEVVSEDECPSGLLLSPLFHISAMFGWISATLRGSKMVFLPGYSAQGAIEAIKRERVKAISAVGFMVREIFSQAKEGELDSIEAVSHGGASSASDIPAGIQKRAPGAISANGYGATELSGLIVAAVADEYVAHPGTIGHPLPSVEVRVLDPDTGRIIDDDTPGELLIRSPCNAKGYWRKPKETAAAFLQDGFFRTGDLVRRDAESGYLFLVDRIKDMIIRGGENISCAAVETAVYADSRVLECAAVGIPDDRLGERVAIVITTSPQHLSTLTPQAVQDVVRTKGLPKFAVPEVVWVRTEALEKNANGKVVKRSLREEVVKWMKAQGRPSKL</sequence>
<keyword evidence="5" id="KW-1185">Reference proteome</keyword>
<dbReference type="InterPro" id="IPR000873">
    <property type="entry name" value="AMP-dep_synth/lig_dom"/>
</dbReference>
<keyword evidence="1" id="KW-1133">Transmembrane helix</keyword>
<accession>A0AAN6GJL2</accession>
<feature type="domain" description="AMP-dependent synthetase/ligase" evidence="2">
    <location>
        <begin position="72"/>
        <end position="476"/>
    </location>
</feature>
<feature type="transmembrane region" description="Helical" evidence="1">
    <location>
        <begin position="124"/>
        <end position="146"/>
    </location>
</feature>
<dbReference type="PANTHER" id="PTHR43767:SF1">
    <property type="entry name" value="NONRIBOSOMAL PEPTIDE SYNTHASE PES1 (EUROFUNG)-RELATED"/>
    <property type="match status" value="1"/>
</dbReference>
<evidence type="ECO:0000313" key="5">
    <source>
        <dbReference type="Proteomes" id="UP001176521"/>
    </source>
</evidence>
<organism evidence="4 5">
    <name type="scientific">Tilletia horrida</name>
    <dbReference type="NCBI Taxonomy" id="155126"/>
    <lineage>
        <taxon>Eukaryota</taxon>
        <taxon>Fungi</taxon>
        <taxon>Dikarya</taxon>
        <taxon>Basidiomycota</taxon>
        <taxon>Ustilaginomycotina</taxon>
        <taxon>Exobasidiomycetes</taxon>
        <taxon>Tilletiales</taxon>
        <taxon>Tilletiaceae</taxon>
        <taxon>Tilletia</taxon>
    </lineage>
</organism>
<dbReference type="PANTHER" id="PTHR43767">
    <property type="entry name" value="LONG-CHAIN-FATTY-ACID--COA LIGASE"/>
    <property type="match status" value="1"/>
</dbReference>
<dbReference type="Pfam" id="PF13193">
    <property type="entry name" value="AMP-binding_C"/>
    <property type="match status" value="1"/>
</dbReference>
<dbReference type="GO" id="GO:0016878">
    <property type="term" value="F:acid-thiol ligase activity"/>
    <property type="evidence" value="ECO:0007669"/>
    <property type="project" value="UniProtKB-ARBA"/>
</dbReference>
<proteinExistence type="predicted"/>
<dbReference type="Proteomes" id="UP001176521">
    <property type="component" value="Unassembled WGS sequence"/>
</dbReference>
<evidence type="ECO:0000259" key="2">
    <source>
        <dbReference type="Pfam" id="PF00501"/>
    </source>
</evidence>
<dbReference type="PROSITE" id="PS00455">
    <property type="entry name" value="AMP_BINDING"/>
    <property type="match status" value="1"/>
</dbReference>
<evidence type="ECO:0000313" key="4">
    <source>
        <dbReference type="EMBL" id="KAK0540838.1"/>
    </source>
</evidence>
<evidence type="ECO:0000256" key="1">
    <source>
        <dbReference type="SAM" id="Phobius"/>
    </source>
</evidence>
<comment type="caution">
    <text evidence="4">The sequence shown here is derived from an EMBL/GenBank/DDBJ whole genome shotgun (WGS) entry which is preliminary data.</text>
</comment>
<protein>
    <recommendedName>
        <fullName evidence="6">AMP-dependent synthetase/ligase domain-containing protein</fullName>
    </recommendedName>
</protein>
<dbReference type="Gene3D" id="3.40.50.12780">
    <property type="entry name" value="N-terminal domain of ligase-like"/>
    <property type="match status" value="1"/>
</dbReference>